<dbReference type="Gene3D" id="2.60.40.1190">
    <property type="match status" value="1"/>
</dbReference>
<evidence type="ECO:0000259" key="2">
    <source>
        <dbReference type="Pfam" id="PF06452"/>
    </source>
</evidence>
<organism evidence="3 4">
    <name type="scientific">Ponticaulis profundi</name>
    <dbReference type="NCBI Taxonomy" id="2665222"/>
    <lineage>
        <taxon>Bacteria</taxon>
        <taxon>Pseudomonadati</taxon>
        <taxon>Pseudomonadota</taxon>
        <taxon>Alphaproteobacteria</taxon>
        <taxon>Hyphomonadales</taxon>
        <taxon>Hyphomonadaceae</taxon>
        <taxon>Ponticaulis</taxon>
    </lineage>
</organism>
<dbReference type="CDD" id="cd09618">
    <property type="entry name" value="CBM9_like_2"/>
    <property type="match status" value="1"/>
</dbReference>
<dbReference type="InterPro" id="IPR010502">
    <property type="entry name" value="Carb-bd_dom_fam9"/>
</dbReference>
<dbReference type="EMBL" id="JBHSSW010000004">
    <property type="protein sequence ID" value="MFC6197286.1"/>
    <property type="molecule type" value="Genomic_DNA"/>
</dbReference>
<dbReference type="RefSeq" id="WP_377375960.1">
    <property type="nucleotide sequence ID" value="NZ_JBHSSW010000004.1"/>
</dbReference>
<feature type="signal peptide" evidence="1">
    <location>
        <begin position="1"/>
        <end position="23"/>
    </location>
</feature>
<reference evidence="4" key="1">
    <citation type="journal article" date="2019" name="Int. J. Syst. Evol. Microbiol.">
        <title>The Global Catalogue of Microorganisms (GCM) 10K type strain sequencing project: providing services to taxonomists for standard genome sequencing and annotation.</title>
        <authorList>
            <consortium name="The Broad Institute Genomics Platform"/>
            <consortium name="The Broad Institute Genome Sequencing Center for Infectious Disease"/>
            <person name="Wu L."/>
            <person name="Ma J."/>
        </authorList>
    </citation>
    <scope>NUCLEOTIDE SEQUENCE [LARGE SCALE GENOMIC DNA]</scope>
    <source>
        <strain evidence="4">CGMCC-1.15741</strain>
    </source>
</reference>
<name>A0ABW1S7R2_9PROT</name>
<sequence>MRTLSLLSGLCLCLTALGTQVSAQEESTRDFATYQPEVRPTRLARIDAPEIDGILDDVAWTKAAVITEFYEVEPDIGPPDEETVVYLAYDSQNLYIAIRAYDKNPDSILTSILERDGEVWRDDMLRFYIDPFNTGNSGFAFGINALGARLDRLLQQGRSPNVAWDTIWDVASNIDDEGWTSEIAIPFRSISFNPNAESWNIMITREISHKSEEVRWAAIDPGILPWEFRRPGKMVGIRDVDQGMGLDIEVQGKITASRDWDRPRDDDLSFDPSGSLYYKFTPGLTGLLTYNADFSDTPLDTRQINTGRFSLFRAETRDFFLQDASVFEFAGETFAESPNGQPFFSRRIGIVNGSAVDLKYGGKLSGRYAGFDVGVLTARMGEAEGIDAQTLSVARATRNLTPSNRLGFIATNGDPTGRTDNSVFGIDYMYTNRNLLGGFFQADAFYQRSITSNEDDDSFGVRIDAPNDKWNWTVRARQIGEDFRPALGFVNRAGIRDYVAQWRRRFRPQDSMFLWYQFGTDNQYITDLDGSLQTRENSASFEFQNRATDEFKFKIFENLEVVNAPFNLPDGIVVPVGEYQSYGAWGRLQSSFFRAWGLNAEVEYKDFYGGENFKYDITAMARPSPYWNIRAQYSEEDISVPNGDVTIRIASVNGVVNFTPDLSMSIQAQYDNISEAFSLFNRLRWEIRPQTELFVAFGHGAIISSDDFPHDFQSVQSQLVLRLGNRFQF</sequence>
<evidence type="ECO:0000313" key="3">
    <source>
        <dbReference type="EMBL" id="MFC6197286.1"/>
    </source>
</evidence>
<gene>
    <name evidence="3" type="ORF">ACFQDM_04310</name>
</gene>
<dbReference type="Pfam" id="PF06452">
    <property type="entry name" value="CBM9_1"/>
    <property type="match status" value="1"/>
</dbReference>
<accession>A0ABW1S7R2</accession>
<keyword evidence="1" id="KW-0732">Signal</keyword>
<proteinExistence type="predicted"/>
<comment type="caution">
    <text evidence="3">The sequence shown here is derived from an EMBL/GenBank/DDBJ whole genome shotgun (WGS) entry which is preliminary data.</text>
</comment>
<protein>
    <submittedName>
        <fullName evidence="3">Sugar-binding protein</fullName>
    </submittedName>
</protein>
<feature type="domain" description="Carbohydrate-binding" evidence="2">
    <location>
        <begin position="51"/>
        <end position="197"/>
    </location>
</feature>
<dbReference type="Proteomes" id="UP001596303">
    <property type="component" value="Unassembled WGS sequence"/>
</dbReference>
<dbReference type="SUPFAM" id="SSF49344">
    <property type="entry name" value="CBD9-like"/>
    <property type="match status" value="1"/>
</dbReference>
<keyword evidence="4" id="KW-1185">Reference proteome</keyword>
<evidence type="ECO:0000313" key="4">
    <source>
        <dbReference type="Proteomes" id="UP001596303"/>
    </source>
</evidence>
<feature type="chain" id="PRO_5045967913" evidence="1">
    <location>
        <begin position="24"/>
        <end position="729"/>
    </location>
</feature>
<evidence type="ECO:0000256" key="1">
    <source>
        <dbReference type="SAM" id="SignalP"/>
    </source>
</evidence>